<dbReference type="Pfam" id="PF14635">
    <property type="entry name" value="HHH_7"/>
    <property type="match status" value="1"/>
</dbReference>
<feature type="compositionally biased region" description="Basic residues" evidence="2">
    <location>
        <begin position="42"/>
        <end position="52"/>
    </location>
</feature>
<feature type="region of interest" description="Disordered" evidence="2">
    <location>
        <begin position="2050"/>
        <end position="2141"/>
    </location>
</feature>
<feature type="compositionally biased region" description="Acidic residues" evidence="2">
    <location>
        <begin position="102"/>
        <end position="114"/>
    </location>
</feature>
<dbReference type="InterPro" id="IPR035420">
    <property type="entry name" value="Spt6_SH2"/>
</dbReference>
<dbReference type="VEuPathDB" id="ToxoDB:NCLIV_053360"/>
<dbReference type="GO" id="GO:0042393">
    <property type="term" value="F:histone binding"/>
    <property type="evidence" value="ECO:0007669"/>
    <property type="project" value="TreeGrafter"/>
</dbReference>
<feature type="region of interest" description="Disordered" evidence="2">
    <location>
        <begin position="2563"/>
        <end position="2589"/>
    </location>
</feature>
<dbReference type="InterPro" id="IPR017072">
    <property type="entry name" value="TF_Spt6"/>
</dbReference>
<feature type="compositionally biased region" description="Low complexity" evidence="2">
    <location>
        <begin position="2103"/>
        <end position="2115"/>
    </location>
</feature>
<feature type="compositionally biased region" description="Polar residues" evidence="2">
    <location>
        <begin position="1112"/>
        <end position="1126"/>
    </location>
</feature>
<dbReference type="InterPro" id="IPR037027">
    <property type="entry name" value="YqgF/RNaseH-like_dom_sf"/>
</dbReference>
<feature type="region of interest" description="Disordered" evidence="2">
    <location>
        <begin position="620"/>
        <end position="648"/>
    </location>
</feature>
<feature type="compositionally biased region" description="Acidic residues" evidence="2">
    <location>
        <begin position="128"/>
        <end position="157"/>
    </location>
</feature>
<dbReference type="InParanoid" id="F0VMG4"/>
<evidence type="ECO:0000313" key="6">
    <source>
        <dbReference type="Proteomes" id="UP000007494"/>
    </source>
</evidence>
<feature type="compositionally biased region" description="Basic and acidic residues" evidence="2">
    <location>
        <begin position="1275"/>
        <end position="1311"/>
    </location>
</feature>
<feature type="compositionally biased region" description="Low complexity" evidence="2">
    <location>
        <begin position="792"/>
        <end position="843"/>
    </location>
</feature>
<feature type="compositionally biased region" description="Basic residues" evidence="2">
    <location>
        <begin position="61"/>
        <end position="79"/>
    </location>
</feature>
<proteinExistence type="predicted"/>
<feature type="domain" description="Spt6 SH2" evidence="3">
    <location>
        <begin position="2803"/>
        <end position="2975"/>
    </location>
</feature>
<sequence>MEAAASPASSGRAGEVEGGAGGRLRRPVSDEDAPLRPEKSKAAKKKSRKKEKRERSLAGEKKRKHKSRKQSSSRKKKQRFLKDSAREDSEEERRRRGSSDLSSEEDESESDEDAAIAAEMKGFIVSEESGEEGESDDSEKENEDEGPPQLDEEDLALIEENTGLTVRKQPLRPPREDGEGESDEEGDEGEAASADDADSTAFAALPFEEQRKYRRLKKVEAGASKLDDPSGSEEGGDPSRSPKEELESLFDKGAARDGATFSDLEASASALDSDALASAGFAAQQGAGAPHAKALKRPGTKRLPRVPSSPAAREERGDASEDEEAWLEEDALRESAAQQRMGETWGLVYDCFGDVDAVIRILCNQRPPKHSGSGGEEDDFQGAGDAEIDKRRRRDQGRGGREDDEGDELRPRAGKLGAKRAPRAGRRGEGWEAIGEPDEVKREYLTAFDEHVRRVDDPERLFLRFQDRPKSTSQAALVLESGWITARLFREFGAQLTEEELRKRYFDSFFEGCRLRRSPYHDVRQKVIVLLDWVLNERLEIVFILHHKLHLIAPPLTEEMVWRVYELDQQYCRLLAKKRRVFGLIEEVVEGVAHLQGSRQSEETRQRLLQMWALCTEKAAASSSEKTRENGRDRWTERGRRRDRETDVPAVDGEEIALEDFRTFLHSHYRQFVATAREELQKKVAQSGETRERKREADEGEQEQDDEAEEKERAAPSETEERGAEGEEDDGLGLETAERGAQEETEKEEEDDWLKPDGTPNTSLRSENHGPAAPASPASPGTRDGAGAQSTSLPLPSLSPLPSSLSPLPSSLSSLPSSLSPLPASLSSPSALLPPSGSPLAASGAERISGLGLLLDPALPVPPPPEALLGLPVGATLASRPVPSSESGAVHAMQAASAEERGNQDDGDEGEAVCERNSARWEEDASLKKAEEDVLAETDAKPSAPVTFQTDAVLQGMPPSPFALSQGAHSDASSVHVEENESRSDAGDEEEATTPVEAGFAGDVLEGEDRTLVVSCRRGSSFALSSLSLVATGREPGRMRRPSSSRPPSSAAHAACVFQQEVSLRASPPASPLDGMRDQAELASPDSQFPPSDSSAAPPVGGDKNPPEEQSGDPSTQDASSLASSTWRHRWDAPSAPREDSSSSLSSSSAVAPEQGAGRAASAGTVQDARAEVGGDAPEDGRLSSSWKSRWGVQGGRGFGGREGERVPGERREGDQGDSEGQARGEAVLFPDDGERAVERAEEARGDLFSASKDLSDRSREDVGSVGRRWGGARESGREEGRENGRHEEPGDDARRHASADEGRRSGKEGDLWSSQDPRGRDEKGEDANRRGHDEDVDTWRRRDRRDEQGRREERDGERGRRDDRDGERGRRDRDSQEPYAASSDGYYPSAGGERDRGSRGATDRDRRKWGEERGRESEGRIGRRPLTSWEDAHAKRGRAPERETEDETERRQREEDEQAEAAEAAEWERLEREAEEDERKLVLAEREKKIQDLLQAAGDQPGPRFGLGMRDIPGLEAIELADRYNIFSLWESYLLPPDALVSNLEALAFASAPFSPSLFASRFSCLLRPTETPHIPIASSTAISSVLTYSASAFLSQFVPNLFLNASPDLPHNGVGKLPGLPGETVENLEAASDAWCLPYCVHPFDTGKQLKRVLIAYYAKILASYPPLRSLIRKRFHQICSMSTLTTVKGEAETDPAKPCWMARRLARLPLLKFVNEILPSFEEAPPIAPWKDRARRKAEEEKRRAEQREHLKTLPSLEAKRQYLEKIQSESKQEETPAGTMTRARQLETLLKKRGDARCLELFLHVYRLEKAGELGLFIHPQTSAELAGSLGHQKEFEERHRDFRRTYRSLVIDKGREAPALEALAMNKTAAEAFGQGVGASLVFDMVKQKRFLDEEYVAFVRSRAQDAFLVQRLVDDLLAAYSPQLWQASTSAGNIGQHHFAAFFSKARSTGGQRPGAPGAQEEDEGEPFLAFLQRGGGNVSASAASSAMPGWLYVQRRILQRVVEEELLPIFKREIREDLLQRAQQVVICRCREMLEWRVNTQPLQPSPEQIRRRQRQGDDEEGNRKSRKKHRRSGDQATEKNSSSDEESDSFDDASDSSSGGSTSSEAESSSEDDEEYASGTFQTERKRLRAARRQRKLQRQQRLLERRRRLVQEPALVDVLAFVVENVHQDAFAELTNFATVGSAADTPMARGSAGVGRRGRSRARVHAMLVNAWGEMEEYDVFEFLLNAPLPSQQEIEAAQSGDSELNHDLAAEAGATPRPAGVTAEQRSAYDDFERLLRFFRDHFVDAAVVGVRDRFALLLYLILKERLVPKLKKKEQPLFLELASLEVPTIWAGSDKVPQALRQKVEKEGLMCLSLARTLQDPLAEIAGLWSEGRQNYLLQLKLHPLQKLVPPDRLQSALERVLLATVGKVGVELKRALRGSTAALGGNPTASLLQFVPGLGPRKAARLLGMFKTSTLLMRSQLCTPNDGSTSDSDGGRGDIDDFYPSQSQSEKRHAQPVGLGRKVYMNCVSFLRLKNKTSDPESVDALDDTRIHPLEGRSFVAKICRDAVAEKEDAHPNGEDDEEHGGESGARRRDDDVDDEDAIVEVFRKPALLDDMDLEAFSQMLAETKDQARCLPYLEFITTELRHPYRDPRLPFESASEMEVFFWSIGEDAEEFRPGSSVSCQVVFVKNTSLVVRLQPSGIRVQLSDLRELRSLLALRTPQLKRDTAGQLERRPHQEDLSPLLGEVLHGRVAFLHYGIELERSGFPTYRIEVVATGDVVKAMVAQNLVSDVSLNTIHTFLSPAASELEELQLEQQKKHQRLRRNIRHPNYKPVTPLKGLQLLQHAGVPVGEALFRPGSSVEGLTLMVKTCAEPFRCLSLPVEERNPLLSAENTPEALSAMAAALQQQEQLGGVGSELILQGEKFDSLNAIIAQFCDPLRVNLEEVYRHPKYLPIPDLSIAAEKLRQEASSRPGSICWAILPPSAPSPAAATGREARTGSENPLRFQLVVVPPQPAAAVESAVARVLVDGIYVDHKKFSIWNQEHKSLQKLVSWWKEKGYWRRQELLKAYAEEKSRLQAERERRRQEREHLKMLEERREEEERRNQRDYVATYIQPRNEQSAKEWYERAVRRQKNYDPRAAGTVVETGKGGERRTPSGFPGDSAPSAGEVGPYSQAASLSSQPYPASSHPYPAYSPYSHDLGAGGRPTRRGPEGRGGASSFGRSDASHAGASQPGGWYDNSHTQSKALYGSSEARRGEGRGDQSWSSGHPRGGGESQHGRSAGHSAWESGGQRFGYGDGDRNSYGDRRAHERDESWRRDGRRGRFGDRRDR</sequence>
<dbReference type="Gene3D" id="1.10.10.650">
    <property type="entry name" value="RuvA domain 2-like"/>
    <property type="match status" value="1"/>
</dbReference>
<feature type="compositionally biased region" description="Basic and acidic residues" evidence="2">
    <location>
        <begin position="1393"/>
        <end position="1422"/>
    </location>
</feature>
<feature type="compositionally biased region" description="Acidic residues" evidence="2">
    <location>
        <begin position="698"/>
        <end position="709"/>
    </location>
</feature>
<feature type="compositionally biased region" description="Low complexity" evidence="2">
    <location>
        <begin position="771"/>
        <end position="780"/>
    </location>
</feature>
<feature type="compositionally biased region" description="Basic and acidic residues" evidence="2">
    <location>
        <begin position="976"/>
        <end position="986"/>
    </location>
</feature>
<feature type="compositionally biased region" description="Basic and acidic residues" evidence="2">
    <location>
        <begin position="2578"/>
        <end position="2588"/>
    </location>
</feature>
<feature type="compositionally biased region" description="Acidic residues" evidence="2">
    <location>
        <begin position="178"/>
        <end position="198"/>
    </location>
</feature>
<feature type="compositionally biased region" description="Basic residues" evidence="2">
    <location>
        <begin position="293"/>
        <end position="304"/>
    </location>
</feature>
<dbReference type="InterPro" id="IPR023323">
    <property type="entry name" value="Tex-like_dom_sf"/>
</dbReference>
<dbReference type="PANTHER" id="PTHR10145:SF6">
    <property type="entry name" value="TRANSCRIPTION ELONGATION FACTOR SPT6"/>
    <property type="match status" value="1"/>
</dbReference>
<feature type="region of interest" description="Disordered" evidence="2">
    <location>
        <begin position="957"/>
        <end position="1005"/>
    </location>
</feature>
<keyword evidence="6" id="KW-1185">Reference proteome</keyword>
<evidence type="ECO:0000259" key="4">
    <source>
        <dbReference type="Pfam" id="PF14635"/>
    </source>
</evidence>
<reference evidence="6" key="1">
    <citation type="journal article" date="2012" name="PLoS Pathog.">
        <title>Comparative genomics of the apicomplexan parasites Toxoplasma gondii and Neospora caninum: Coccidia differing in host range and transmission strategy.</title>
        <authorList>
            <person name="Reid A.J."/>
            <person name="Vermont S.J."/>
            <person name="Cotton J.A."/>
            <person name="Harris D."/>
            <person name="Hill-Cawthorne G.A."/>
            <person name="Konen-Waisman S."/>
            <person name="Latham S.M."/>
            <person name="Mourier T."/>
            <person name="Norton R."/>
            <person name="Quail M.A."/>
            <person name="Sanders M."/>
            <person name="Shanmugam D."/>
            <person name="Sohal A."/>
            <person name="Wasmuth J.D."/>
            <person name="Brunk B."/>
            <person name="Grigg M.E."/>
            <person name="Howard J.C."/>
            <person name="Parkinson J."/>
            <person name="Roos D.S."/>
            <person name="Trees A.J."/>
            <person name="Berriman M."/>
            <person name="Pain A."/>
            <person name="Wastling J.M."/>
        </authorList>
    </citation>
    <scope>NUCLEOTIDE SEQUENCE [LARGE SCALE GENOMIC DNA]</scope>
    <source>
        <strain evidence="6">Liverpool</strain>
    </source>
</reference>
<evidence type="ECO:0000256" key="2">
    <source>
        <dbReference type="SAM" id="MobiDB-lite"/>
    </source>
</evidence>
<feature type="region of interest" description="Disordered" evidence="2">
    <location>
        <begin position="2474"/>
        <end position="2509"/>
    </location>
</feature>
<feature type="compositionally biased region" description="Acidic residues" evidence="2">
    <location>
        <begin position="320"/>
        <end position="331"/>
    </location>
</feature>
<dbReference type="InterPro" id="IPR032706">
    <property type="entry name" value="Spt6_HHH"/>
</dbReference>
<dbReference type="eggNOG" id="KOG1856">
    <property type="taxonomic scope" value="Eukaryota"/>
</dbReference>
<dbReference type="EMBL" id="FR823392">
    <property type="protein sequence ID" value="CBZ54910.1"/>
    <property type="molecule type" value="Genomic_DNA"/>
</dbReference>
<evidence type="ECO:0008006" key="7">
    <source>
        <dbReference type="Google" id="ProtNLM"/>
    </source>
</evidence>
<evidence type="ECO:0000256" key="1">
    <source>
        <dbReference type="SAM" id="Coils"/>
    </source>
</evidence>
<dbReference type="OrthoDB" id="343921at2759"/>
<feature type="compositionally biased region" description="Basic and acidic residues" evidence="2">
    <location>
        <begin position="1318"/>
        <end position="1377"/>
    </location>
</feature>
<dbReference type="InterPro" id="IPR023319">
    <property type="entry name" value="Tex-like_HTH_dom_sf"/>
</dbReference>
<feature type="compositionally biased region" description="Basic and acidic residues" evidence="2">
    <location>
        <begin position="1200"/>
        <end position="1215"/>
    </location>
</feature>
<dbReference type="GO" id="GO:0034728">
    <property type="term" value="P:nucleosome organization"/>
    <property type="evidence" value="ECO:0007669"/>
    <property type="project" value="TreeGrafter"/>
</dbReference>
<feature type="compositionally biased region" description="Basic and acidic residues" evidence="2">
    <location>
        <begin position="1431"/>
        <end position="1455"/>
    </location>
</feature>
<feature type="compositionally biased region" description="Low complexity" evidence="2">
    <location>
        <begin position="1"/>
        <end position="13"/>
    </location>
</feature>
<feature type="compositionally biased region" description="Basic and acidic residues" evidence="2">
    <location>
        <begin position="80"/>
        <end position="98"/>
    </location>
</feature>
<feature type="compositionally biased region" description="Low complexity" evidence="2">
    <location>
        <begin position="1083"/>
        <end position="1099"/>
    </location>
</feature>
<feature type="compositionally biased region" description="Basic and acidic residues" evidence="2">
    <location>
        <begin position="240"/>
        <end position="254"/>
    </location>
</feature>
<feature type="compositionally biased region" description="Basic and acidic residues" evidence="2">
    <location>
        <begin position="1233"/>
        <end position="1246"/>
    </location>
</feature>
<dbReference type="Pfam" id="PF14633">
    <property type="entry name" value="SH2_2"/>
    <property type="match status" value="1"/>
</dbReference>
<dbReference type="OMA" id="TPHIPIA"/>
<feature type="region of interest" description="Disordered" evidence="2">
    <location>
        <begin position="366"/>
        <end position="430"/>
    </location>
</feature>
<feature type="domain" description="Transcription elongation factor Spt6 helix-hairpin-helix motif" evidence="4">
    <location>
        <begin position="2389"/>
        <end position="2477"/>
    </location>
</feature>
<feature type="compositionally biased region" description="Basic and acidic residues" evidence="2">
    <location>
        <begin position="625"/>
        <end position="647"/>
    </location>
</feature>
<organism evidence="5 6">
    <name type="scientific">Neospora caninum (strain Liverpool)</name>
    <dbReference type="NCBI Taxonomy" id="572307"/>
    <lineage>
        <taxon>Eukaryota</taxon>
        <taxon>Sar</taxon>
        <taxon>Alveolata</taxon>
        <taxon>Apicomplexa</taxon>
        <taxon>Conoidasida</taxon>
        <taxon>Coccidia</taxon>
        <taxon>Eucoccidiorida</taxon>
        <taxon>Eimeriorina</taxon>
        <taxon>Sarcocystidae</taxon>
        <taxon>Neospora</taxon>
    </lineage>
</organism>
<feature type="region of interest" description="Disordered" evidence="2">
    <location>
        <begin position="3131"/>
        <end position="3325"/>
    </location>
</feature>
<evidence type="ECO:0000259" key="3">
    <source>
        <dbReference type="Pfam" id="PF14633"/>
    </source>
</evidence>
<accession>F0VMG4</accession>
<feature type="region of interest" description="Disordered" evidence="2">
    <location>
        <begin position="1025"/>
        <end position="1473"/>
    </location>
</feature>
<name>F0VMG4_NEOCL</name>
<gene>
    <name evidence="5" type="ORF">NCLIV_053360</name>
</gene>
<dbReference type="Gene3D" id="3.30.420.140">
    <property type="entry name" value="YqgF/RNase H-like domain"/>
    <property type="match status" value="1"/>
</dbReference>
<dbReference type="InterPro" id="IPR036860">
    <property type="entry name" value="SH2_dom_sf"/>
</dbReference>
<dbReference type="Gene3D" id="1.10.3500.10">
    <property type="entry name" value="Tex N-terminal region-like"/>
    <property type="match status" value="2"/>
</dbReference>
<feature type="region of interest" description="Disordered" evidence="2">
    <location>
        <begin position="1"/>
        <end position="254"/>
    </location>
</feature>
<feature type="compositionally biased region" description="Acidic residues" evidence="2">
    <location>
        <begin position="1456"/>
        <end position="1466"/>
    </location>
</feature>
<dbReference type="InterPro" id="IPR042066">
    <property type="entry name" value="Spt6_death-like"/>
</dbReference>
<dbReference type="GO" id="GO:0031491">
    <property type="term" value="F:nucleosome binding"/>
    <property type="evidence" value="ECO:0007669"/>
    <property type="project" value="TreeGrafter"/>
</dbReference>
<dbReference type="GO" id="GO:0140673">
    <property type="term" value="P:transcription elongation-coupled chromatin remodeling"/>
    <property type="evidence" value="ECO:0007669"/>
    <property type="project" value="InterPro"/>
</dbReference>
<feature type="compositionally biased region" description="Low complexity" evidence="2">
    <location>
        <begin position="3174"/>
        <end position="3193"/>
    </location>
</feature>
<feature type="compositionally biased region" description="Basic and acidic residues" evidence="2">
    <location>
        <begin position="913"/>
        <end position="932"/>
    </location>
</feature>
<evidence type="ECO:0000313" key="5">
    <source>
        <dbReference type="EMBL" id="CBZ54910.1"/>
    </source>
</evidence>
<feature type="region of interest" description="Disordered" evidence="2">
    <location>
        <begin position="877"/>
        <end position="943"/>
    </location>
</feature>
<feature type="compositionally biased region" description="Basic and acidic residues" evidence="2">
    <location>
        <begin position="710"/>
        <end position="725"/>
    </location>
</feature>
<protein>
    <recommendedName>
        <fullName evidence="7">Transcription elongation factor SPT6</fullName>
    </recommendedName>
</protein>
<feature type="coiled-coil region" evidence="1">
    <location>
        <begin position="3057"/>
        <end position="3098"/>
    </location>
</feature>
<dbReference type="RefSeq" id="XP_003884938.1">
    <property type="nucleotide sequence ID" value="XM_003884889.1"/>
</dbReference>
<dbReference type="PANTHER" id="PTHR10145">
    <property type="entry name" value="TRANSCRIPTION ELONGATION FACTOR SPT6"/>
    <property type="match status" value="1"/>
</dbReference>
<dbReference type="Gene3D" id="3.30.505.10">
    <property type="entry name" value="SH2 domain"/>
    <property type="match status" value="1"/>
</dbReference>
<feature type="compositionally biased region" description="Low complexity" evidence="2">
    <location>
        <begin position="1042"/>
        <end position="1055"/>
    </location>
</feature>
<feature type="region of interest" description="Disordered" evidence="2">
    <location>
        <begin position="282"/>
        <end position="339"/>
    </location>
</feature>
<dbReference type="Gene3D" id="1.10.10.2740">
    <property type="entry name" value="Spt6, Death-like domain"/>
    <property type="match status" value="1"/>
</dbReference>
<feature type="compositionally biased region" description="Basic and acidic residues" evidence="2">
    <location>
        <begin position="27"/>
        <end position="41"/>
    </location>
</feature>
<feature type="compositionally biased region" description="Basic and acidic residues" evidence="2">
    <location>
        <begin position="1129"/>
        <end position="1141"/>
    </location>
</feature>
<keyword evidence="1" id="KW-0175">Coiled coil</keyword>
<dbReference type="GO" id="GO:0008023">
    <property type="term" value="C:transcription elongation factor complex"/>
    <property type="evidence" value="ECO:0007669"/>
    <property type="project" value="TreeGrafter"/>
</dbReference>
<feature type="compositionally biased region" description="Basic and acidic residues" evidence="2">
    <location>
        <begin position="3292"/>
        <end position="3325"/>
    </location>
</feature>
<dbReference type="GeneID" id="13446616"/>
<feature type="compositionally biased region" description="Basic and acidic residues" evidence="2">
    <location>
        <begin position="1254"/>
        <end position="1263"/>
    </location>
</feature>
<feature type="compositionally biased region" description="Acidic residues" evidence="2">
    <location>
        <begin position="2091"/>
        <end position="2102"/>
    </location>
</feature>
<feature type="region of interest" description="Disordered" evidence="2">
    <location>
        <begin position="683"/>
        <end position="843"/>
    </location>
</feature>
<dbReference type="Proteomes" id="UP000007494">
    <property type="component" value="Chromosome XI"/>
</dbReference>